<organism evidence="5 6">
    <name type="scientific">Penicillium freii</name>
    <dbReference type="NCBI Taxonomy" id="48697"/>
    <lineage>
        <taxon>Eukaryota</taxon>
        <taxon>Fungi</taxon>
        <taxon>Dikarya</taxon>
        <taxon>Ascomycota</taxon>
        <taxon>Pezizomycotina</taxon>
        <taxon>Eurotiomycetes</taxon>
        <taxon>Eurotiomycetidae</taxon>
        <taxon>Eurotiales</taxon>
        <taxon>Aspergillaceae</taxon>
        <taxon>Penicillium</taxon>
    </lineage>
</organism>
<accession>A0A101MMC2</accession>
<dbReference type="PANTHER" id="PTHR21027:SF1">
    <property type="entry name" value="TRNA-SPLICING ENDONUCLEASE SUBUNIT SEN54"/>
    <property type="match status" value="1"/>
</dbReference>
<sequence length="465" mass="51388">MNNEIIYLQEGYPIQDYEDAIRAPENASAQPEVDLSDETQDFRFLNHLNFFADSSPGIPRRGEKDFEPNPTELQADVLSASRGAMHNALSYPRLHAPKTRVVAFYAPEGYVPPAPTERATPKAGGEDGKSSDSTPKPARPLPNSARISPDACVYVTNPKGQFFKTMGQADSSGRVWLLPEEALYLIERGSLDIRWPSPSGSVAGPGEEDLFVPMSLQAAYACFMGRGGLTLERYSVYTGLRRLGYALVRAPGWCDDIEKPDAEASDASDIASAKLHGPGLAGMLGSLFNWIHDPRSTASTATGPIIGTGIHRHYMDVHRKLAIIPWYDPVTAPERHTSDTTPPFRVVFHIYKPSTPFKKSTPPTPDFRIAVVSTRDQTTMPTMTQLGALLESTPLDPPRGEKMDRMMYMRLRHGYRNVVMAVVDQGVVSYLRIADSAFGKEKLYENKGGPQGPKRNRANQKPRKR</sequence>
<evidence type="ECO:0000256" key="2">
    <source>
        <dbReference type="ARBA" id="ARBA00022694"/>
    </source>
</evidence>
<dbReference type="InterPro" id="IPR024336">
    <property type="entry name" value="tRNA_splic_suSen54_N"/>
</dbReference>
<comment type="caution">
    <text evidence="5">The sequence shown here is derived from an EMBL/GenBank/DDBJ whole genome shotgun (WGS) entry which is preliminary data.</text>
</comment>
<dbReference type="Pfam" id="PF12928">
    <property type="entry name" value="tRNA_int_end_N2"/>
    <property type="match status" value="1"/>
</dbReference>
<dbReference type="OrthoDB" id="408683at2759"/>
<reference evidence="5 6" key="1">
    <citation type="submission" date="2015-10" db="EMBL/GenBank/DDBJ databases">
        <title>Genome sequencing of Penicillium freii.</title>
        <authorList>
            <person name="Nguyen H.D."/>
            <person name="Visagie C.M."/>
            <person name="Seifert K.A."/>
        </authorList>
    </citation>
    <scope>NUCLEOTIDE SEQUENCE [LARGE SCALE GENOMIC DNA]</scope>
    <source>
        <strain evidence="5 6">DAOM 242723</strain>
    </source>
</reference>
<feature type="domain" description="tRNA-splicing endonuclease subunit Sen54 N-terminal" evidence="4">
    <location>
        <begin position="86"/>
        <end position="195"/>
    </location>
</feature>
<keyword evidence="2" id="KW-0819">tRNA processing</keyword>
<evidence type="ECO:0000313" key="5">
    <source>
        <dbReference type="EMBL" id="KUM63192.1"/>
    </source>
</evidence>
<protein>
    <recommendedName>
        <fullName evidence="4">tRNA-splicing endonuclease subunit Sen54 N-terminal domain-containing protein</fullName>
    </recommendedName>
</protein>
<evidence type="ECO:0000313" key="6">
    <source>
        <dbReference type="Proteomes" id="UP000055045"/>
    </source>
</evidence>
<gene>
    <name evidence="5" type="ORF">ACN42_g3935</name>
</gene>
<dbReference type="GO" id="GO:0000379">
    <property type="term" value="P:tRNA-type intron splice site recognition and cleavage"/>
    <property type="evidence" value="ECO:0007669"/>
    <property type="project" value="TreeGrafter"/>
</dbReference>
<proteinExistence type="inferred from homology"/>
<feature type="region of interest" description="Disordered" evidence="3">
    <location>
        <begin position="110"/>
        <end position="145"/>
    </location>
</feature>
<dbReference type="PANTHER" id="PTHR21027">
    <property type="entry name" value="TRNA-SPLICING ENDONUCLEASE SUBUNIT SEN54"/>
    <property type="match status" value="1"/>
</dbReference>
<dbReference type="AlphaFoldDB" id="A0A101MMC2"/>
<dbReference type="EMBL" id="LLXE01000080">
    <property type="protein sequence ID" value="KUM63192.1"/>
    <property type="molecule type" value="Genomic_DNA"/>
</dbReference>
<dbReference type="GO" id="GO:0000214">
    <property type="term" value="C:tRNA-intron endonuclease complex"/>
    <property type="evidence" value="ECO:0007669"/>
    <property type="project" value="TreeGrafter"/>
</dbReference>
<name>A0A101MMC2_PENFR</name>
<evidence type="ECO:0000256" key="1">
    <source>
        <dbReference type="ARBA" id="ARBA00005736"/>
    </source>
</evidence>
<dbReference type="STRING" id="48697.A0A101MMC2"/>
<feature type="region of interest" description="Disordered" evidence="3">
    <location>
        <begin position="441"/>
        <end position="465"/>
    </location>
</feature>
<dbReference type="Proteomes" id="UP000055045">
    <property type="component" value="Unassembled WGS sequence"/>
</dbReference>
<dbReference type="InterPro" id="IPR024337">
    <property type="entry name" value="tRNA_splic_suSen54"/>
</dbReference>
<evidence type="ECO:0000256" key="3">
    <source>
        <dbReference type="SAM" id="MobiDB-lite"/>
    </source>
</evidence>
<keyword evidence="6" id="KW-1185">Reference proteome</keyword>
<feature type="compositionally biased region" description="Basic residues" evidence="3">
    <location>
        <begin position="454"/>
        <end position="465"/>
    </location>
</feature>
<evidence type="ECO:0000259" key="4">
    <source>
        <dbReference type="Pfam" id="PF12928"/>
    </source>
</evidence>
<comment type="similarity">
    <text evidence="1">Belongs to the SEN54 family.</text>
</comment>